<keyword evidence="2" id="KW-1133">Transmembrane helix</keyword>
<feature type="transmembrane region" description="Helical" evidence="2">
    <location>
        <begin position="281"/>
        <end position="303"/>
    </location>
</feature>
<proteinExistence type="predicted"/>
<dbReference type="Gene3D" id="1.20.1250.20">
    <property type="entry name" value="MFS general substrate transporter like domains"/>
    <property type="match status" value="2"/>
</dbReference>
<feature type="transmembrane region" description="Helical" evidence="2">
    <location>
        <begin position="63"/>
        <end position="83"/>
    </location>
</feature>
<dbReference type="InterPro" id="IPR036259">
    <property type="entry name" value="MFS_trans_sf"/>
</dbReference>
<evidence type="ECO:0000256" key="2">
    <source>
        <dbReference type="SAM" id="Phobius"/>
    </source>
</evidence>
<feature type="transmembrane region" description="Helical" evidence="2">
    <location>
        <begin position="229"/>
        <end position="245"/>
    </location>
</feature>
<name>A0ABV3Q1R1_9BACL</name>
<feature type="transmembrane region" description="Helical" evidence="2">
    <location>
        <begin position="344"/>
        <end position="366"/>
    </location>
</feature>
<organism evidence="3 4">
    <name type="scientific">Jeotgalibacillus marinus</name>
    <dbReference type="NCBI Taxonomy" id="86667"/>
    <lineage>
        <taxon>Bacteria</taxon>
        <taxon>Bacillati</taxon>
        <taxon>Bacillota</taxon>
        <taxon>Bacilli</taxon>
        <taxon>Bacillales</taxon>
        <taxon>Caryophanaceae</taxon>
        <taxon>Jeotgalibacillus</taxon>
    </lineage>
</organism>
<keyword evidence="2" id="KW-0812">Transmembrane</keyword>
<gene>
    <name evidence="3" type="ORF">AB1471_04325</name>
</gene>
<feature type="transmembrane region" description="Helical" evidence="2">
    <location>
        <begin position="155"/>
        <end position="174"/>
    </location>
</feature>
<comment type="subcellular location">
    <subcellularLocation>
        <location evidence="1">Cell membrane</location>
        <topology evidence="1">Multi-pass membrane protein</topology>
    </subcellularLocation>
</comment>
<dbReference type="PANTHER" id="PTHR23531">
    <property type="entry name" value="QUINOLENE RESISTANCE PROTEIN NORA"/>
    <property type="match status" value="1"/>
</dbReference>
<feature type="transmembrane region" description="Helical" evidence="2">
    <location>
        <begin position="257"/>
        <end position="275"/>
    </location>
</feature>
<evidence type="ECO:0000313" key="4">
    <source>
        <dbReference type="Proteomes" id="UP001556040"/>
    </source>
</evidence>
<evidence type="ECO:0000256" key="1">
    <source>
        <dbReference type="ARBA" id="ARBA00004651"/>
    </source>
</evidence>
<sequence>MKRILYIVFMFNFLFMSLTSILPLLVFSLSNSSASSGYVMATFMLALITVRVYLFYKYIPLKFLSRVGIISYCLGFLVLVMFSETMLSFYIGAVFLGMGVGIVVPILLTLLTKSATNRNGMINYHNILLALASSTGPFIGMYLFDNLARQQLYQILLYMGLSMVLVSLFLGKDPKQENTSMRGLNLKAIFLNKNYSVNFFVFFITSINYGCIIAYLPILLGIREMRIDFFYSIFWLCFALAQIYTSKLAKRVNEKKLMYLFLLVLTICTATLAIVGEYKFLIPIGGLFGFCYGALTNLFYNNIALIDEEKYKTDAFSIFGLMSYLGVGVASFSLSPIAEYSLSLTFLLAALFTLIIVCMFIIFNTISNNKRQRQRA</sequence>
<feature type="transmembrane region" description="Helical" evidence="2">
    <location>
        <begin position="195"/>
        <end position="217"/>
    </location>
</feature>
<protein>
    <submittedName>
        <fullName evidence="3">MFS transporter</fullName>
    </submittedName>
</protein>
<dbReference type="PANTHER" id="PTHR23531:SF1">
    <property type="entry name" value="QUINOLENE RESISTANCE PROTEIN NORA"/>
    <property type="match status" value="1"/>
</dbReference>
<accession>A0ABV3Q1R1</accession>
<dbReference type="Proteomes" id="UP001556040">
    <property type="component" value="Unassembled WGS sequence"/>
</dbReference>
<evidence type="ECO:0000313" key="3">
    <source>
        <dbReference type="EMBL" id="MEW9501028.1"/>
    </source>
</evidence>
<keyword evidence="4" id="KW-1185">Reference proteome</keyword>
<dbReference type="SUPFAM" id="SSF103473">
    <property type="entry name" value="MFS general substrate transporter"/>
    <property type="match status" value="1"/>
</dbReference>
<feature type="transmembrane region" description="Helical" evidence="2">
    <location>
        <begin position="315"/>
        <end position="338"/>
    </location>
</feature>
<comment type="caution">
    <text evidence="3">The sequence shown here is derived from an EMBL/GenBank/DDBJ whole genome shotgun (WGS) entry which is preliminary data.</text>
</comment>
<dbReference type="Pfam" id="PF07690">
    <property type="entry name" value="MFS_1"/>
    <property type="match status" value="1"/>
</dbReference>
<feature type="transmembrane region" description="Helical" evidence="2">
    <location>
        <begin position="89"/>
        <end position="111"/>
    </location>
</feature>
<dbReference type="RefSeq" id="WP_367778367.1">
    <property type="nucleotide sequence ID" value="NZ_JBFMIA010000002.1"/>
</dbReference>
<feature type="transmembrane region" description="Helical" evidence="2">
    <location>
        <begin position="7"/>
        <end position="29"/>
    </location>
</feature>
<dbReference type="InterPro" id="IPR052714">
    <property type="entry name" value="MFS_Exporter"/>
</dbReference>
<dbReference type="InterPro" id="IPR011701">
    <property type="entry name" value="MFS"/>
</dbReference>
<feature type="transmembrane region" description="Helical" evidence="2">
    <location>
        <begin position="35"/>
        <end position="56"/>
    </location>
</feature>
<keyword evidence="2" id="KW-0472">Membrane</keyword>
<feature type="transmembrane region" description="Helical" evidence="2">
    <location>
        <begin position="123"/>
        <end position="143"/>
    </location>
</feature>
<reference evidence="3 4" key="1">
    <citation type="journal article" date="1979" name="Int. J. Syst. Evol. Microbiol.">
        <title>Bacillus globisporus subsp. marinus subsp. nov.</title>
        <authorList>
            <person name="Liu H."/>
        </authorList>
    </citation>
    <scope>NUCLEOTIDE SEQUENCE [LARGE SCALE GENOMIC DNA]</scope>
    <source>
        <strain evidence="3 4">DSM 1297</strain>
    </source>
</reference>
<dbReference type="EMBL" id="JBFMIA010000002">
    <property type="protein sequence ID" value="MEW9501028.1"/>
    <property type="molecule type" value="Genomic_DNA"/>
</dbReference>